<protein>
    <recommendedName>
        <fullName evidence="1">4Fe-4S ferredoxin-type domain-containing protein</fullName>
    </recommendedName>
</protein>
<accession>A0A0F9GKZ7</accession>
<dbReference type="InterPro" id="IPR017900">
    <property type="entry name" value="4Fe4S_Fe_S_CS"/>
</dbReference>
<feature type="non-terminal residue" evidence="2">
    <location>
        <position position="1"/>
    </location>
</feature>
<proteinExistence type="predicted"/>
<dbReference type="PROSITE" id="PS51379">
    <property type="entry name" value="4FE4S_FER_2"/>
    <property type="match status" value="2"/>
</dbReference>
<dbReference type="Gene3D" id="3.30.70.3270">
    <property type="match status" value="1"/>
</dbReference>
<feature type="domain" description="4Fe-4S ferredoxin-type" evidence="1">
    <location>
        <begin position="567"/>
        <end position="597"/>
    </location>
</feature>
<dbReference type="PRINTS" id="PR00419">
    <property type="entry name" value="ADXRDTASE"/>
</dbReference>
<organism evidence="2">
    <name type="scientific">marine sediment metagenome</name>
    <dbReference type="NCBI Taxonomy" id="412755"/>
    <lineage>
        <taxon>unclassified sequences</taxon>
        <taxon>metagenomes</taxon>
        <taxon>ecological metagenomes</taxon>
    </lineage>
</organism>
<dbReference type="InterPro" id="IPR009051">
    <property type="entry name" value="Helical_ferredxn"/>
</dbReference>
<dbReference type="Pfam" id="PF14691">
    <property type="entry name" value="Fer4_20"/>
    <property type="match status" value="1"/>
</dbReference>
<sequence>NFNCNRGCPVNTKAGVYVQAINNGDYEKAYAIARGPNPFATICGRVCAHSCEEVCRKGVVEKDPISIRALKRFVTERFGVEARSILALGDTLKYSTAPGSLDPEKTGKRVAIIGSGPAGLSCAHDLARLGHACTVFESQRVAGGMLTLGIPEYRLPRDLIKREIEAILSMDVNIRHNSKLGRDFKLSDLRDEGFHAVFIAIGAHMTRELSIPGVELDGVISGLDFLLNANLGYRVELGEKVIVIGGGNVAVDVARTVRRIGDESRGVRYGGISETREDIEAALDMARTALRMGAHDVTMVMLESRDQMPAWEWEVEEAINEGVNLVCSKGPKSILGKEGIVTGLETRNVRSVFDETGKFNPSFYEESEQVIETDTIILSIGQISDFSWISEDDEIEVTPFGLLRVDPQTLATTAPGVYAGGDVAFGPRIIIDAVADGQKAAKSIDAYLQKEIRIRTHWTSTKIDHQMTDDFDLTPRQKPPVMNIGRRTGIGEVETPYSEEQALKESLRCYKCNINTIFSSTKCILCGGCADICPESCFRLIDIQQIHADEKLKRVIHERYGTVQPVGSAIIKDEERCTRCGLCVKRCPTGAIFMERFSEEEILTK</sequence>
<feature type="domain" description="4Fe-4S ferredoxin-type" evidence="1">
    <location>
        <begin position="514"/>
        <end position="543"/>
    </location>
</feature>
<dbReference type="InterPro" id="IPR028261">
    <property type="entry name" value="DPD_II"/>
</dbReference>
<dbReference type="EMBL" id="LAZR01017674">
    <property type="protein sequence ID" value="KKL99453.1"/>
    <property type="molecule type" value="Genomic_DNA"/>
</dbReference>
<dbReference type="GO" id="GO:0016491">
    <property type="term" value="F:oxidoreductase activity"/>
    <property type="evidence" value="ECO:0007669"/>
    <property type="project" value="InterPro"/>
</dbReference>
<gene>
    <name evidence="2" type="ORF">LCGC14_1814250</name>
</gene>
<dbReference type="SUPFAM" id="SSF51971">
    <property type="entry name" value="Nucleotide-binding domain"/>
    <property type="match status" value="1"/>
</dbReference>
<dbReference type="PANTHER" id="PTHR42783">
    <property type="entry name" value="GLUTAMATE SYNTHASE [NADPH] SMALL CHAIN"/>
    <property type="match status" value="1"/>
</dbReference>
<dbReference type="Gene3D" id="3.50.50.60">
    <property type="entry name" value="FAD/NAD(P)-binding domain"/>
    <property type="match status" value="2"/>
</dbReference>
<comment type="caution">
    <text evidence="2">The sequence shown here is derived from an EMBL/GenBank/DDBJ whole genome shotgun (WGS) entry which is preliminary data.</text>
</comment>
<dbReference type="InterPro" id="IPR017896">
    <property type="entry name" value="4Fe4S_Fe-S-bd"/>
</dbReference>
<dbReference type="Pfam" id="PF00037">
    <property type="entry name" value="Fer4"/>
    <property type="match status" value="1"/>
</dbReference>
<name>A0A0F9GKZ7_9ZZZZ</name>
<dbReference type="PROSITE" id="PS00198">
    <property type="entry name" value="4FE4S_FER_1"/>
    <property type="match status" value="1"/>
</dbReference>
<evidence type="ECO:0000313" key="2">
    <source>
        <dbReference type="EMBL" id="KKL99453.1"/>
    </source>
</evidence>
<dbReference type="InterPro" id="IPR036188">
    <property type="entry name" value="FAD/NAD-bd_sf"/>
</dbReference>
<dbReference type="SUPFAM" id="SSF54862">
    <property type="entry name" value="4Fe-4S ferredoxins"/>
    <property type="match status" value="1"/>
</dbReference>
<dbReference type="PANTHER" id="PTHR42783:SF3">
    <property type="entry name" value="GLUTAMATE SYNTHASE [NADPH] SMALL CHAIN-RELATED"/>
    <property type="match status" value="1"/>
</dbReference>
<dbReference type="InterPro" id="IPR023753">
    <property type="entry name" value="FAD/NAD-binding_dom"/>
</dbReference>
<dbReference type="SUPFAM" id="SSF46548">
    <property type="entry name" value="alpha-helical ferredoxin"/>
    <property type="match status" value="2"/>
</dbReference>
<dbReference type="AlphaFoldDB" id="A0A0F9GKZ7"/>
<dbReference type="Gene3D" id="1.10.1060.10">
    <property type="entry name" value="Alpha-helical ferredoxin"/>
    <property type="match status" value="1"/>
</dbReference>
<reference evidence="2" key="1">
    <citation type="journal article" date="2015" name="Nature">
        <title>Complex archaea that bridge the gap between prokaryotes and eukaryotes.</title>
        <authorList>
            <person name="Spang A."/>
            <person name="Saw J.H."/>
            <person name="Jorgensen S.L."/>
            <person name="Zaremba-Niedzwiedzka K."/>
            <person name="Martijn J."/>
            <person name="Lind A.E."/>
            <person name="van Eijk R."/>
            <person name="Schleper C."/>
            <person name="Guy L."/>
            <person name="Ettema T.J."/>
        </authorList>
    </citation>
    <scope>NUCLEOTIDE SEQUENCE</scope>
</reference>
<evidence type="ECO:0000259" key="1">
    <source>
        <dbReference type="PROSITE" id="PS51379"/>
    </source>
</evidence>
<dbReference type="Pfam" id="PF07992">
    <property type="entry name" value="Pyr_redox_2"/>
    <property type="match status" value="1"/>
</dbReference>
<dbReference type="GO" id="GO:0051536">
    <property type="term" value="F:iron-sulfur cluster binding"/>
    <property type="evidence" value="ECO:0007669"/>
    <property type="project" value="InterPro"/>
</dbReference>